<dbReference type="EMBL" id="FNFT01000002">
    <property type="protein sequence ID" value="SDJ92743.1"/>
    <property type="molecule type" value="Genomic_DNA"/>
</dbReference>
<dbReference type="STRING" id="2200.GCA_001571405_00655"/>
<proteinExistence type="predicted"/>
<keyword evidence="4" id="KW-0067">ATP-binding</keyword>
<dbReference type="RefSeq" id="WP_066955426.1">
    <property type="nucleotide sequence ID" value="NZ_BCNX01000004.1"/>
</dbReference>
<dbReference type="InterPro" id="IPR050534">
    <property type="entry name" value="Coronavir_polyprotein_1ab"/>
</dbReference>
<evidence type="ECO:0000256" key="3">
    <source>
        <dbReference type="ARBA" id="ARBA00022806"/>
    </source>
</evidence>
<gene>
    <name evidence="6" type="ORF">SAMN04488571_1025</name>
</gene>
<keyword evidence="1" id="KW-0547">Nucleotide-binding</keyword>
<keyword evidence="7" id="KW-1185">Reference proteome</keyword>
<evidence type="ECO:0000313" key="6">
    <source>
        <dbReference type="EMBL" id="SDJ92743.1"/>
    </source>
</evidence>
<dbReference type="Proteomes" id="UP000326500">
    <property type="component" value="Unassembled WGS sequence"/>
</dbReference>
<dbReference type="PANTHER" id="PTHR43788:SF8">
    <property type="entry name" value="DNA-BINDING PROTEIN SMUBP-2"/>
    <property type="match status" value="1"/>
</dbReference>
<protein>
    <submittedName>
        <fullName evidence="6">AAA domain-containing protein</fullName>
    </submittedName>
</protein>
<accession>A0A1G8XQI5</accession>
<dbReference type="GO" id="GO:0043139">
    <property type="term" value="F:5'-3' DNA helicase activity"/>
    <property type="evidence" value="ECO:0007669"/>
    <property type="project" value="TreeGrafter"/>
</dbReference>
<dbReference type="PANTHER" id="PTHR43788">
    <property type="entry name" value="DNA2/NAM7 HELICASE FAMILY MEMBER"/>
    <property type="match status" value="1"/>
</dbReference>
<evidence type="ECO:0000259" key="5">
    <source>
        <dbReference type="Pfam" id="PF13087"/>
    </source>
</evidence>
<dbReference type="InterPro" id="IPR011604">
    <property type="entry name" value="PDDEXK-like_dom_sf"/>
</dbReference>
<evidence type="ECO:0000256" key="4">
    <source>
        <dbReference type="ARBA" id="ARBA00022840"/>
    </source>
</evidence>
<name>A0A1G8XQI5_9EURY</name>
<dbReference type="GO" id="GO:0016787">
    <property type="term" value="F:hydrolase activity"/>
    <property type="evidence" value="ECO:0007669"/>
    <property type="project" value="UniProtKB-KW"/>
</dbReference>
<evidence type="ECO:0000256" key="1">
    <source>
        <dbReference type="ARBA" id="ARBA00022741"/>
    </source>
</evidence>
<sequence>MPRFNLSPSLIGWFFYHDCERYLRYHATPEKERADAGIPAVRAGRSAVTQALMDAGIRWEEEVIRTKLSGRARIPGGAGPFTDRSFSIEESFNLLPRLSPGEAIYQATIPVSVHFLRNYGLDPETYRFSPCRPDLIRMEQKENGKSRLSIIDIKASEELSITHRIQATLYALILDHALDLLGIDLEVDLSRAGIWLHGKEEPEPFDLHLNIRVVEDFLRYRLPEILEEPPEEVPWHITSRCETCEFYPYCRKEAETTASVSQIPGLSPVGRRYLREAPWNGGNPINTLPELERFLADRDNDRHLENCGSLAGQGDRLRATVRALTTGEVVRGTGTSLALPVYEGVSIVLTLQKDPVSGRVYALGFRRSKGKKVYGTPAHEAIFVAQNPDDCTRVQREFLQALAAELEAVDGYNREHEWADQISVQTYVYDTYEEELFNQLLNEAIKDPATAETALRLRFYYQDPGIALGFCHPAASVSFPIVVLTREIRRLLALPVPFTLRLPEVLAAIPSSRFPYQLSPNTLFWNEQSNAMKSDAVIMAWSGARPEATGWIRQEIARRLLAAGSLLEGLRERVKESLVRWPENFRFPRPWDAATPEVSRLLFIAEYESSLGARKIQELRSRPPAVRIRDGISIPVRKIEGNFWKVLSPLDLATFEQSQAFSYLLVPDGDAGEEALLAFDDLRYRASPNPGKSGVCFAHVRDTIVNHAAGEVRGLVLEVTYPWNHQPFSEGDCAVLNPRFTDFVTPRYVDRLLALDGEPNNPFIRLLRDPRGFAAPVLESEEVIADARRLAGDAGFTKSQARAFSRMIESRLTLVWGPPGTGKTHFLANAVLSLVKARKEHGKRIRVGVAAFTHAAIENLLVKVQDSVEGFGLTAALPIYKLRSIHTPGGKRCLEVLPHDRVETVVGYPSLLLGGTVHSFERLEKFLPSFDLLIIDEASQMRPAELAMVLPLLADGGRLVLAGDDLQLPPVILGAYPVPEDGLPGLEDSIFAYLRRRDDPEHPVYTCQLLENWRMNRTLCRFPAETLYGTGYAPATSAIAAQKIALAPDEPGEEWVEWVLDPECPLVLCILEGVQTTVENPTEAALVTRLVGALRERLIDPESGAPYPETEDGNYRFWRSGLFIVSPHHAQIGAIRNAVSRIRDWKYPPFIDTVDKMQGQEAECAIVSYGVSDPETALAEAEFIYSKNRLNVSLTRSRAKCVVFLPRPLLEPPLDLVQNQKAAEGLTHMLDLQEFCRAHGDVRTFSLDDKAGIRLTVMRAREEE</sequence>
<dbReference type="InterPro" id="IPR047187">
    <property type="entry name" value="SF1_C_Upf1"/>
</dbReference>
<keyword evidence="3" id="KW-0347">Helicase</keyword>
<feature type="domain" description="DNA2/NAM7 helicase-like C-terminal" evidence="5">
    <location>
        <begin position="987"/>
        <end position="1203"/>
    </location>
</feature>
<dbReference type="Pfam" id="PF13087">
    <property type="entry name" value="AAA_12"/>
    <property type="match status" value="1"/>
</dbReference>
<organism evidence="6 7">
    <name type="scientific">Methanoculleus thermophilus</name>
    <dbReference type="NCBI Taxonomy" id="2200"/>
    <lineage>
        <taxon>Archaea</taxon>
        <taxon>Methanobacteriati</taxon>
        <taxon>Methanobacteriota</taxon>
        <taxon>Stenosarchaea group</taxon>
        <taxon>Methanomicrobia</taxon>
        <taxon>Methanomicrobiales</taxon>
        <taxon>Methanomicrobiaceae</taxon>
        <taxon>Methanoculleus</taxon>
    </lineage>
</organism>
<reference evidence="6 7" key="1">
    <citation type="submission" date="2016-10" db="EMBL/GenBank/DDBJ databases">
        <authorList>
            <person name="Varghese N."/>
            <person name="Submissions S."/>
        </authorList>
    </citation>
    <scope>NUCLEOTIDE SEQUENCE [LARGE SCALE GENOMIC DNA]</scope>
    <source>
        <strain evidence="6 7">DSM 2373</strain>
    </source>
</reference>
<dbReference type="GO" id="GO:0005524">
    <property type="term" value="F:ATP binding"/>
    <property type="evidence" value="ECO:0007669"/>
    <property type="project" value="UniProtKB-KW"/>
</dbReference>
<dbReference type="Pfam" id="PF13604">
    <property type="entry name" value="AAA_30"/>
    <property type="match status" value="1"/>
</dbReference>
<evidence type="ECO:0000313" key="7">
    <source>
        <dbReference type="Proteomes" id="UP000326500"/>
    </source>
</evidence>
<evidence type="ECO:0000256" key="2">
    <source>
        <dbReference type="ARBA" id="ARBA00022801"/>
    </source>
</evidence>
<dbReference type="Gene3D" id="3.40.50.300">
    <property type="entry name" value="P-loop containing nucleotide triphosphate hydrolases"/>
    <property type="match status" value="2"/>
</dbReference>
<dbReference type="InterPro" id="IPR041679">
    <property type="entry name" value="DNA2/NAM7-like_C"/>
</dbReference>
<keyword evidence="2" id="KW-0378">Hydrolase</keyword>
<dbReference type="AlphaFoldDB" id="A0A1G8XQI5"/>
<dbReference type="Gene3D" id="3.90.320.10">
    <property type="match status" value="1"/>
</dbReference>
<dbReference type="CDD" id="cd18808">
    <property type="entry name" value="SF1_C_Upf1"/>
    <property type="match status" value="1"/>
</dbReference>
<dbReference type="SUPFAM" id="SSF52540">
    <property type="entry name" value="P-loop containing nucleoside triphosphate hydrolases"/>
    <property type="match status" value="1"/>
</dbReference>
<dbReference type="InterPro" id="IPR027417">
    <property type="entry name" value="P-loop_NTPase"/>
</dbReference>
<dbReference type="OrthoDB" id="45637at2157"/>
<dbReference type="CDD" id="cd17934">
    <property type="entry name" value="DEXXQc_Upf1-like"/>
    <property type="match status" value="1"/>
</dbReference>